<feature type="region of interest" description="Disordered" evidence="11">
    <location>
        <begin position="274"/>
        <end position="324"/>
    </location>
</feature>
<evidence type="ECO:0000256" key="9">
    <source>
        <dbReference type="RuleBase" id="RU004020"/>
    </source>
</evidence>
<keyword evidence="4" id="KW-0805">Transcription regulation</keyword>
<keyword evidence="8" id="KW-0539">Nucleus</keyword>
<evidence type="ECO:0000313" key="14">
    <source>
        <dbReference type="RefSeq" id="XP_010943066.1"/>
    </source>
</evidence>
<keyword evidence="5" id="KW-0346">Stress response</keyword>
<dbReference type="PANTHER" id="PTHR10015:SF285">
    <property type="entry name" value="HEAT STRESS TRANSCRIPTION FACTOR B-3"/>
    <property type="match status" value="1"/>
</dbReference>
<dbReference type="GO" id="GO:0006357">
    <property type="term" value="P:regulation of transcription by RNA polymerase II"/>
    <property type="evidence" value="ECO:0007669"/>
    <property type="project" value="TreeGrafter"/>
</dbReference>
<organism evidence="13 14">
    <name type="scientific">Elaeis guineensis var. tenera</name>
    <name type="common">Oil palm</name>
    <dbReference type="NCBI Taxonomy" id="51953"/>
    <lineage>
        <taxon>Eukaryota</taxon>
        <taxon>Viridiplantae</taxon>
        <taxon>Streptophyta</taxon>
        <taxon>Embryophyta</taxon>
        <taxon>Tracheophyta</taxon>
        <taxon>Spermatophyta</taxon>
        <taxon>Magnoliopsida</taxon>
        <taxon>Liliopsida</taxon>
        <taxon>Arecaceae</taxon>
        <taxon>Arecoideae</taxon>
        <taxon>Cocoseae</taxon>
        <taxon>Elaeidinae</taxon>
        <taxon>Elaeis</taxon>
    </lineage>
</organism>
<evidence type="ECO:0000256" key="2">
    <source>
        <dbReference type="ARBA" id="ARBA00011233"/>
    </source>
</evidence>
<protein>
    <submittedName>
        <fullName evidence="14">Heat stress transcription factor B-1</fullName>
    </submittedName>
</protein>
<evidence type="ECO:0000256" key="7">
    <source>
        <dbReference type="ARBA" id="ARBA00023163"/>
    </source>
</evidence>
<keyword evidence="3" id="KW-0597">Phosphoprotein</keyword>
<keyword evidence="6" id="KW-0238">DNA-binding</keyword>
<evidence type="ECO:0000256" key="11">
    <source>
        <dbReference type="SAM" id="MobiDB-lite"/>
    </source>
</evidence>
<dbReference type="FunFam" id="1.10.10.10:FF:000037">
    <property type="entry name" value="Heat stress transcription factor B-4"/>
    <property type="match status" value="1"/>
</dbReference>
<dbReference type="GO" id="GO:0000978">
    <property type="term" value="F:RNA polymerase II cis-regulatory region sequence-specific DNA binding"/>
    <property type="evidence" value="ECO:0007669"/>
    <property type="project" value="TreeGrafter"/>
</dbReference>
<dbReference type="GeneID" id="105060902"/>
<dbReference type="OrthoDB" id="60033at2759"/>
<dbReference type="InterPro" id="IPR036390">
    <property type="entry name" value="WH_DNA-bd_sf"/>
</dbReference>
<keyword evidence="13" id="KW-1185">Reference proteome</keyword>
<proteinExistence type="inferred from homology"/>
<dbReference type="GO" id="GO:0005634">
    <property type="term" value="C:nucleus"/>
    <property type="evidence" value="ECO:0007669"/>
    <property type="project" value="UniProtKB-SubCell"/>
</dbReference>
<dbReference type="SMART" id="SM00415">
    <property type="entry name" value="HSF"/>
    <property type="match status" value="1"/>
</dbReference>
<feature type="compositionally biased region" description="Polar residues" evidence="11">
    <location>
        <begin position="146"/>
        <end position="155"/>
    </location>
</feature>
<dbReference type="Proteomes" id="UP000504607">
    <property type="component" value="Unplaced"/>
</dbReference>
<feature type="region of interest" description="Disordered" evidence="11">
    <location>
        <begin position="124"/>
        <end position="177"/>
    </location>
</feature>
<dbReference type="Gene3D" id="1.10.10.10">
    <property type="entry name" value="Winged helix-like DNA-binding domain superfamily/Winged helix DNA-binding domain"/>
    <property type="match status" value="1"/>
</dbReference>
<feature type="compositionally biased region" description="Polar residues" evidence="11">
    <location>
        <begin position="310"/>
        <end position="324"/>
    </location>
</feature>
<comment type="subcellular location">
    <subcellularLocation>
        <location evidence="1">Nucleus</location>
    </subcellularLocation>
</comment>
<evidence type="ECO:0000259" key="12">
    <source>
        <dbReference type="PROSITE" id="PS00434"/>
    </source>
</evidence>
<dbReference type="PRINTS" id="PR00056">
    <property type="entry name" value="HSFDOMAIN"/>
</dbReference>
<reference evidence="14" key="1">
    <citation type="submission" date="2025-08" db="UniProtKB">
        <authorList>
            <consortium name="RefSeq"/>
        </authorList>
    </citation>
    <scope>IDENTIFICATION</scope>
</reference>
<gene>
    <name evidence="14" type="primary">LOC105060902</name>
</gene>
<feature type="compositionally biased region" description="Pro residues" evidence="11">
    <location>
        <begin position="162"/>
        <end position="173"/>
    </location>
</feature>
<feature type="compositionally biased region" description="Low complexity" evidence="11">
    <location>
        <begin position="1"/>
        <end position="19"/>
    </location>
</feature>
<dbReference type="FunCoup" id="A0A6I9SNY3">
    <property type="interactions" value="19"/>
</dbReference>
<feature type="coiled-coil region" evidence="10">
    <location>
        <begin position="178"/>
        <end position="205"/>
    </location>
</feature>
<dbReference type="InterPro" id="IPR000232">
    <property type="entry name" value="HSF_DNA-bd"/>
</dbReference>
<evidence type="ECO:0000256" key="10">
    <source>
        <dbReference type="SAM" id="Coils"/>
    </source>
</evidence>
<feature type="region of interest" description="Disordered" evidence="11">
    <location>
        <begin position="1"/>
        <end position="31"/>
    </location>
</feature>
<dbReference type="PROSITE" id="PS00434">
    <property type="entry name" value="HSF_DOMAIN"/>
    <property type="match status" value="1"/>
</dbReference>
<dbReference type="PANTHER" id="PTHR10015">
    <property type="entry name" value="HEAT SHOCK TRANSCRIPTION FACTOR"/>
    <property type="match status" value="1"/>
</dbReference>
<comment type="similarity">
    <text evidence="9">Belongs to the HSF family.</text>
</comment>
<evidence type="ECO:0000256" key="8">
    <source>
        <dbReference type="ARBA" id="ARBA00023242"/>
    </source>
</evidence>
<keyword evidence="7" id="KW-0804">Transcription</keyword>
<dbReference type="SUPFAM" id="SSF46785">
    <property type="entry name" value="Winged helix' DNA-binding domain"/>
    <property type="match status" value="1"/>
</dbReference>
<dbReference type="AlphaFoldDB" id="A0A6I9SNY3"/>
<dbReference type="Pfam" id="PF00447">
    <property type="entry name" value="HSF_DNA-bind"/>
    <property type="match status" value="1"/>
</dbReference>
<dbReference type="KEGG" id="egu:105060902"/>
<accession>A0A6I9SNY3</accession>
<evidence type="ECO:0000256" key="3">
    <source>
        <dbReference type="ARBA" id="ARBA00022553"/>
    </source>
</evidence>
<evidence type="ECO:0000256" key="6">
    <source>
        <dbReference type="ARBA" id="ARBA00023125"/>
    </source>
</evidence>
<dbReference type="InterPro" id="IPR036388">
    <property type="entry name" value="WH-like_DNA-bd_sf"/>
</dbReference>
<dbReference type="InParanoid" id="A0A6I9SNY3"/>
<sequence>MAAPKGGRQNNNNNNSSNNGGNGRSLGGPAPFLTKTHQMVEDRRTDEVISWGENGRSFVVWKPVEFARDLLPVHFKHNNFSSFVRQLNTYGFRKVVPDRWEFANENFRRGERRLLCDIRRRKAAPPQALPAGKSNAGHGNHPPLPSSTSNSGEVHSSSSTCSPPPPPPPPPTLPSQQLLDLTNENEKLKKDNKMLSSELAQAKQHCKELLGFLSKFMDVGELNIAPLMQENGLTEASIWRDETKKKKDVEEEMGNKEEGLKLFGVLLKRFEGEESKKRRREKRGRCDEGGEGCGAGEKPMKMGFVAPWMGTSTPVQKGSSKVCN</sequence>
<dbReference type="RefSeq" id="XP_010943066.1">
    <property type="nucleotide sequence ID" value="XM_010944764.3"/>
</dbReference>
<keyword evidence="10" id="KW-0175">Coiled coil</keyword>
<evidence type="ECO:0000256" key="1">
    <source>
        <dbReference type="ARBA" id="ARBA00004123"/>
    </source>
</evidence>
<evidence type="ECO:0000313" key="13">
    <source>
        <dbReference type="Proteomes" id="UP000504607"/>
    </source>
</evidence>
<comment type="subunit">
    <text evidence="2">Homotrimer.</text>
</comment>
<evidence type="ECO:0000256" key="5">
    <source>
        <dbReference type="ARBA" id="ARBA00023016"/>
    </source>
</evidence>
<evidence type="ECO:0000256" key="4">
    <source>
        <dbReference type="ARBA" id="ARBA00023015"/>
    </source>
</evidence>
<dbReference type="GO" id="GO:0003700">
    <property type="term" value="F:DNA-binding transcription factor activity"/>
    <property type="evidence" value="ECO:0007669"/>
    <property type="project" value="InterPro"/>
</dbReference>
<name>A0A6I9SNY3_ELAGV</name>
<feature type="domain" description="HSF-type DNA-binding" evidence="12">
    <location>
        <begin position="71"/>
        <end position="95"/>
    </location>
</feature>